<organism evidence="2 3">
    <name type="scientific">Penicillium oxalicum (strain 114-2 / CGMCC 5302)</name>
    <name type="common">Penicillium decumbens</name>
    <dbReference type="NCBI Taxonomy" id="933388"/>
    <lineage>
        <taxon>Eukaryota</taxon>
        <taxon>Fungi</taxon>
        <taxon>Dikarya</taxon>
        <taxon>Ascomycota</taxon>
        <taxon>Pezizomycotina</taxon>
        <taxon>Eurotiomycetes</taxon>
        <taxon>Eurotiomycetidae</taxon>
        <taxon>Eurotiales</taxon>
        <taxon>Aspergillaceae</taxon>
        <taxon>Penicillium</taxon>
    </lineage>
</organism>
<dbReference type="STRING" id="933388.S8B739"/>
<evidence type="ECO:0000256" key="1">
    <source>
        <dbReference type="SAM" id="MobiDB-lite"/>
    </source>
</evidence>
<dbReference type="HOGENOM" id="CLU_070380_0_0_1"/>
<dbReference type="eggNOG" id="ENOG502R5G1">
    <property type="taxonomic scope" value="Eukaryota"/>
</dbReference>
<evidence type="ECO:0000313" key="2">
    <source>
        <dbReference type="EMBL" id="EPS30517.1"/>
    </source>
</evidence>
<accession>S8B739</accession>
<proteinExistence type="predicted"/>
<sequence>MHTASVNYDSDTASEDRSTTQLEPPKVKIHANFQIARPPPGPGPKSSALRLSPKLVLQIQQLIPRHRPIPVLEIWQPPLRKSNLTRDFAQRPKMRSGDIYATLDEPYICSRVALAQQERSPRGSPPLNHADEERSANPKRDIVAALCQDSASGGKEKEKDAAKTGRIHFRETQCSWQASVGITGPDKRPCYRFTILEETRGQSSVAASGPIFLQWEKRDVAGKNGMGAVQSTDGEQFVLLVIDRAAQRKSRVATMTPAGLEITVRKTSTLECLRSCWDLLQPISGPAGRRDDPDAPSDLERWLYTQVLTLGGWVAQQEGWLH</sequence>
<feature type="region of interest" description="Disordered" evidence="1">
    <location>
        <begin position="1"/>
        <end position="26"/>
    </location>
</feature>
<name>S8B739_PENO1</name>
<evidence type="ECO:0000313" key="3">
    <source>
        <dbReference type="Proteomes" id="UP000019376"/>
    </source>
</evidence>
<dbReference type="EMBL" id="KB644412">
    <property type="protein sequence ID" value="EPS30517.1"/>
    <property type="molecule type" value="Genomic_DNA"/>
</dbReference>
<feature type="compositionally biased region" description="Basic and acidic residues" evidence="1">
    <location>
        <begin position="129"/>
        <end position="139"/>
    </location>
</feature>
<dbReference type="Proteomes" id="UP000019376">
    <property type="component" value="Unassembled WGS sequence"/>
</dbReference>
<dbReference type="OrthoDB" id="4475042at2759"/>
<dbReference type="PhylomeDB" id="S8B739"/>
<feature type="region of interest" description="Disordered" evidence="1">
    <location>
        <begin position="116"/>
        <end position="139"/>
    </location>
</feature>
<keyword evidence="3" id="KW-1185">Reference proteome</keyword>
<protein>
    <submittedName>
        <fullName evidence="2">Uncharacterized protein</fullName>
    </submittedName>
</protein>
<gene>
    <name evidence="2" type="ORF">PDE_05468</name>
</gene>
<reference evidence="2 3" key="1">
    <citation type="journal article" date="2013" name="PLoS ONE">
        <title>Genomic and secretomic analyses reveal unique features of the lignocellulolytic enzyme system of Penicillium decumbens.</title>
        <authorList>
            <person name="Liu G."/>
            <person name="Zhang L."/>
            <person name="Wei X."/>
            <person name="Zou G."/>
            <person name="Qin Y."/>
            <person name="Ma L."/>
            <person name="Li J."/>
            <person name="Zheng H."/>
            <person name="Wang S."/>
            <person name="Wang C."/>
            <person name="Xun L."/>
            <person name="Zhao G.-P."/>
            <person name="Zhou Z."/>
            <person name="Qu Y."/>
        </authorList>
    </citation>
    <scope>NUCLEOTIDE SEQUENCE [LARGE SCALE GENOMIC DNA]</scope>
    <source>
        <strain evidence="3">114-2 / CGMCC 5302</strain>
    </source>
</reference>
<dbReference type="AlphaFoldDB" id="S8B739"/>
<feature type="compositionally biased region" description="Polar residues" evidence="1">
    <location>
        <begin position="1"/>
        <end position="11"/>
    </location>
</feature>